<name>A0A0X8FLC7_9LACT</name>
<dbReference type="KEGG" id="auh:AWM75_05345"/>
<dbReference type="Pfam" id="PF00392">
    <property type="entry name" value="GntR"/>
    <property type="match status" value="1"/>
</dbReference>
<keyword evidence="3" id="KW-0804">Transcription</keyword>
<dbReference type="Proteomes" id="UP000062260">
    <property type="component" value="Chromosome"/>
</dbReference>
<proteinExistence type="predicted"/>
<dbReference type="PROSITE" id="PS50949">
    <property type="entry name" value="HTH_GNTR"/>
    <property type="match status" value="1"/>
</dbReference>
<dbReference type="AlphaFoldDB" id="A0A0X8FLC7"/>
<dbReference type="InterPro" id="IPR036388">
    <property type="entry name" value="WH-like_DNA-bd_sf"/>
</dbReference>
<evidence type="ECO:0000256" key="1">
    <source>
        <dbReference type="ARBA" id="ARBA00023015"/>
    </source>
</evidence>
<dbReference type="PANTHER" id="PTHR43537">
    <property type="entry name" value="TRANSCRIPTIONAL REGULATOR, GNTR FAMILY"/>
    <property type="match status" value="1"/>
</dbReference>
<keyword evidence="5" id="KW-1185">Reference proteome</keyword>
<dbReference type="Gene3D" id="1.10.10.10">
    <property type="entry name" value="Winged helix-like DNA-binding domain superfamily/Winged helix DNA-binding domain"/>
    <property type="match status" value="1"/>
</dbReference>
<gene>
    <name evidence="4" type="ORF">AWM75_05345</name>
</gene>
<keyword evidence="2" id="KW-0238">DNA-binding</keyword>
<evidence type="ECO:0000256" key="3">
    <source>
        <dbReference type="ARBA" id="ARBA00023163"/>
    </source>
</evidence>
<dbReference type="InterPro" id="IPR000524">
    <property type="entry name" value="Tscrpt_reg_HTH_GntR"/>
</dbReference>
<dbReference type="STRING" id="128944.AWM75_05345"/>
<dbReference type="PRINTS" id="PR00035">
    <property type="entry name" value="HTHGNTR"/>
</dbReference>
<dbReference type="GO" id="GO:0003700">
    <property type="term" value="F:DNA-binding transcription factor activity"/>
    <property type="evidence" value="ECO:0007669"/>
    <property type="project" value="InterPro"/>
</dbReference>
<evidence type="ECO:0000313" key="4">
    <source>
        <dbReference type="EMBL" id="AMB99453.1"/>
    </source>
</evidence>
<dbReference type="GO" id="GO:0003677">
    <property type="term" value="F:DNA binding"/>
    <property type="evidence" value="ECO:0007669"/>
    <property type="project" value="UniProtKB-KW"/>
</dbReference>
<dbReference type="PANTHER" id="PTHR43537:SF45">
    <property type="entry name" value="GNTR FAMILY REGULATORY PROTEIN"/>
    <property type="match status" value="1"/>
</dbReference>
<keyword evidence="1" id="KW-0805">Transcription regulation</keyword>
<dbReference type="SMART" id="SM00345">
    <property type="entry name" value="HTH_GNTR"/>
    <property type="match status" value="1"/>
</dbReference>
<protein>
    <submittedName>
        <fullName evidence="4">GntR family transcriptional regulator</fullName>
    </submittedName>
</protein>
<dbReference type="RefSeq" id="WP_067979221.1">
    <property type="nucleotide sequence ID" value="NZ_CP014163.1"/>
</dbReference>
<dbReference type="CDD" id="cd07377">
    <property type="entry name" value="WHTH_GntR"/>
    <property type="match status" value="1"/>
</dbReference>
<sequence length="218" mass="25648">MAKSQSYKDIAYNYLKEQIDNNILLPDTHLKEVDIANQLGMSRTPVRRAMHELEEEGYIRTEPYKGAVVAKSVLNSRALIDRLQVIEILIMTLLQQMQNKEVTVDPEPARKNYQAMKEAMDNNDAEAYYKAEFDNFAELVSYHPNSYFRQITLNTISTLHELYLQDLREDANHWAEAQRELVNIYPDLIDNILNKDYQNARKKVRIWLNQLILMQINR</sequence>
<reference evidence="5" key="2">
    <citation type="submission" date="2016-01" db="EMBL/GenBank/DDBJ databases">
        <title>Six Aerococcus type strain genome sequencing and assembly using PacBio and Illumina Hiseq.</title>
        <authorList>
            <person name="Carkaci D."/>
            <person name="Dargis R."/>
            <person name="Nielsen X.C."/>
            <person name="Skovgaard O."/>
            <person name="Fuursted K."/>
            <person name="Christensen J.J."/>
        </authorList>
    </citation>
    <scope>NUCLEOTIDE SEQUENCE [LARGE SCALE GENOMIC DNA]</scope>
    <source>
        <strain evidence="5">CCUG42038B</strain>
    </source>
</reference>
<reference evidence="4 5" key="1">
    <citation type="journal article" date="2016" name="Genome Announc.">
        <title>Complete Genome Sequences of Aerococcus christensenii CCUG 28831T, Aerococcus sanguinicola CCUG 43001T, Aerococcus urinae CCUG 36881T, Aerococcus urinaeequi CCUG 28094T, Aerococcus urinaehominis CCUG 42038 BT, and Aerococcus viridans CCUG 4311T.</title>
        <authorList>
            <person name="Carkaci D."/>
            <person name="Dargis R."/>
            <person name="Nielsen X.C."/>
            <person name="Skovgaard O."/>
            <person name="Fuursted K."/>
            <person name="Christensen J.J."/>
        </authorList>
    </citation>
    <scope>NUCLEOTIDE SEQUENCE [LARGE SCALE GENOMIC DNA]</scope>
    <source>
        <strain evidence="4 5">CCUG42038B</strain>
    </source>
</reference>
<dbReference type="OrthoDB" id="368257at2"/>
<dbReference type="InterPro" id="IPR036390">
    <property type="entry name" value="WH_DNA-bd_sf"/>
</dbReference>
<dbReference type="EMBL" id="CP014163">
    <property type="protein sequence ID" value="AMB99453.1"/>
    <property type="molecule type" value="Genomic_DNA"/>
</dbReference>
<evidence type="ECO:0000313" key="5">
    <source>
        <dbReference type="Proteomes" id="UP000062260"/>
    </source>
</evidence>
<accession>A0A0X8FLC7</accession>
<evidence type="ECO:0000256" key="2">
    <source>
        <dbReference type="ARBA" id="ARBA00023125"/>
    </source>
</evidence>
<organism evidence="4 5">
    <name type="scientific">Aerococcus urinaehominis</name>
    <dbReference type="NCBI Taxonomy" id="128944"/>
    <lineage>
        <taxon>Bacteria</taxon>
        <taxon>Bacillati</taxon>
        <taxon>Bacillota</taxon>
        <taxon>Bacilli</taxon>
        <taxon>Lactobacillales</taxon>
        <taxon>Aerococcaceae</taxon>
        <taxon>Aerococcus</taxon>
    </lineage>
</organism>
<dbReference type="SUPFAM" id="SSF46785">
    <property type="entry name" value="Winged helix' DNA-binding domain"/>
    <property type="match status" value="1"/>
</dbReference>